<dbReference type="AlphaFoldDB" id="A0A8X6YZD0"/>
<dbReference type="Proteomes" id="UP000886998">
    <property type="component" value="Unassembled WGS sequence"/>
</dbReference>
<accession>A0A8X6YZD0</accession>
<reference evidence="1" key="1">
    <citation type="submission" date="2020-08" db="EMBL/GenBank/DDBJ databases">
        <title>Multicomponent nature underlies the extraordinary mechanical properties of spider dragline silk.</title>
        <authorList>
            <person name="Kono N."/>
            <person name="Nakamura H."/>
            <person name="Mori M."/>
            <person name="Yoshida Y."/>
            <person name="Ohtoshi R."/>
            <person name="Malay A.D."/>
            <person name="Moran D.A.P."/>
            <person name="Tomita M."/>
            <person name="Numata K."/>
            <person name="Arakawa K."/>
        </authorList>
    </citation>
    <scope>NUCLEOTIDE SEQUENCE</scope>
</reference>
<protein>
    <submittedName>
        <fullName evidence="1">Uncharacterized protein</fullName>
    </submittedName>
</protein>
<comment type="caution">
    <text evidence="1">The sequence shown here is derived from an EMBL/GenBank/DDBJ whole genome shotgun (WGS) entry which is preliminary data.</text>
</comment>
<organism evidence="1 2">
    <name type="scientific">Trichonephila inaurata madagascariensis</name>
    <dbReference type="NCBI Taxonomy" id="2747483"/>
    <lineage>
        <taxon>Eukaryota</taxon>
        <taxon>Metazoa</taxon>
        <taxon>Ecdysozoa</taxon>
        <taxon>Arthropoda</taxon>
        <taxon>Chelicerata</taxon>
        <taxon>Arachnida</taxon>
        <taxon>Araneae</taxon>
        <taxon>Araneomorphae</taxon>
        <taxon>Entelegynae</taxon>
        <taxon>Araneoidea</taxon>
        <taxon>Nephilidae</taxon>
        <taxon>Trichonephila</taxon>
        <taxon>Trichonephila inaurata</taxon>
    </lineage>
</organism>
<evidence type="ECO:0000313" key="2">
    <source>
        <dbReference type="Proteomes" id="UP000886998"/>
    </source>
</evidence>
<dbReference type="EMBL" id="BMAV01023552">
    <property type="protein sequence ID" value="GFY79379.1"/>
    <property type="molecule type" value="Genomic_DNA"/>
</dbReference>
<keyword evidence="2" id="KW-1185">Reference proteome</keyword>
<gene>
    <name evidence="1" type="ORF">TNIN_271681</name>
</gene>
<name>A0A8X6YZD0_9ARAC</name>
<sequence>MAEPYKVSNDVNSRIPSSRACTNGRPEIFQGFIDLRSATEVRTGIVHQNCEVVTSARESLCGFYHNGYSSESTWIPSSIRMWSTESIWYMTSIRVSVEAS</sequence>
<evidence type="ECO:0000313" key="1">
    <source>
        <dbReference type="EMBL" id="GFY79379.1"/>
    </source>
</evidence>
<proteinExistence type="predicted"/>